<dbReference type="OrthoDB" id="6433839at2759"/>
<dbReference type="EMBL" id="BGPR01097640">
    <property type="protein sequence ID" value="GBM46277.1"/>
    <property type="molecule type" value="Genomic_DNA"/>
</dbReference>
<name>A0A4Y2NZ48_ARAVE</name>
<protein>
    <recommendedName>
        <fullName evidence="4">Mos1 transposase HTH domain-containing protein</fullName>
    </recommendedName>
</protein>
<sequence length="101" mass="11933">MCAVLWSNFFITEKVPQRICMEFCQKLGDTCGETYAEWKKVYGEDHMSRARVCYFFKNVSNVPIKVSKVMKSKRSQMSKNSGCECRVRENRRITIYELPEE</sequence>
<comment type="caution">
    <text evidence="2">The sequence shown here is derived from an EMBL/GenBank/DDBJ whole genome shotgun (WGS) entry which is preliminary data.</text>
</comment>
<dbReference type="Gene3D" id="1.10.10.1450">
    <property type="match status" value="1"/>
</dbReference>
<gene>
    <name evidence="2" type="ORF">AVEN_202437_1</name>
    <name evidence="1" type="ORF">AVEN_59193_1</name>
</gene>
<evidence type="ECO:0008006" key="4">
    <source>
        <dbReference type="Google" id="ProtNLM"/>
    </source>
</evidence>
<keyword evidence="3" id="KW-1185">Reference proteome</keyword>
<reference evidence="2 3" key="1">
    <citation type="journal article" date="2019" name="Sci. Rep.">
        <title>Orb-weaving spider Araneus ventricosus genome elucidates the spidroin gene catalogue.</title>
        <authorList>
            <person name="Kono N."/>
            <person name="Nakamura H."/>
            <person name="Ohtoshi R."/>
            <person name="Moran D.A.P."/>
            <person name="Shinohara A."/>
            <person name="Yoshida Y."/>
            <person name="Fujiwara M."/>
            <person name="Mori M."/>
            <person name="Tomita M."/>
            <person name="Arakawa K."/>
        </authorList>
    </citation>
    <scope>NUCLEOTIDE SEQUENCE [LARGE SCALE GENOMIC DNA]</scope>
</reference>
<dbReference type="Proteomes" id="UP000499080">
    <property type="component" value="Unassembled WGS sequence"/>
</dbReference>
<organism evidence="2 3">
    <name type="scientific">Araneus ventricosus</name>
    <name type="common">Orbweaver spider</name>
    <name type="synonym">Epeira ventricosa</name>
    <dbReference type="NCBI Taxonomy" id="182803"/>
    <lineage>
        <taxon>Eukaryota</taxon>
        <taxon>Metazoa</taxon>
        <taxon>Ecdysozoa</taxon>
        <taxon>Arthropoda</taxon>
        <taxon>Chelicerata</taxon>
        <taxon>Arachnida</taxon>
        <taxon>Araneae</taxon>
        <taxon>Araneomorphae</taxon>
        <taxon>Entelegynae</taxon>
        <taxon>Araneoidea</taxon>
        <taxon>Araneidae</taxon>
        <taxon>Araneus</taxon>
    </lineage>
</organism>
<accession>A0A4Y2NZ48</accession>
<dbReference type="EMBL" id="BGPR01010120">
    <property type="protein sequence ID" value="GBN44351.1"/>
    <property type="molecule type" value="Genomic_DNA"/>
</dbReference>
<evidence type="ECO:0000313" key="1">
    <source>
        <dbReference type="EMBL" id="GBM46277.1"/>
    </source>
</evidence>
<dbReference type="AlphaFoldDB" id="A0A4Y2NZ48"/>
<evidence type="ECO:0000313" key="2">
    <source>
        <dbReference type="EMBL" id="GBN44351.1"/>
    </source>
</evidence>
<proteinExistence type="predicted"/>
<evidence type="ECO:0000313" key="3">
    <source>
        <dbReference type="Proteomes" id="UP000499080"/>
    </source>
</evidence>